<dbReference type="Pfam" id="PF06675">
    <property type="entry name" value="DUF1177"/>
    <property type="match status" value="1"/>
</dbReference>
<name>A0AAT9GV77_9CREN</name>
<accession>A0AAT9GV77</accession>
<gene>
    <name evidence="1" type="ORF">SJAV_27330</name>
</gene>
<organism evidence="1">
    <name type="scientific">Sulfurisphaera javensis</name>
    <dbReference type="NCBI Taxonomy" id="2049879"/>
    <lineage>
        <taxon>Archaea</taxon>
        <taxon>Thermoproteota</taxon>
        <taxon>Thermoprotei</taxon>
        <taxon>Sulfolobales</taxon>
        <taxon>Sulfolobaceae</taxon>
        <taxon>Sulfurisphaera</taxon>
    </lineage>
</organism>
<protein>
    <submittedName>
        <fullName evidence="1">DUF1177 domain-containing protein</fullName>
    </submittedName>
</protein>
<dbReference type="GeneID" id="92355684"/>
<dbReference type="RefSeq" id="WP_369610262.1">
    <property type="nucleotide sequence ID" value="NZ_AP031322.1"/>
</dbReference>
<dbReference type="KEGG" id="sjv:SJAV_27330"/>
<proteinExistence type="predicted"/>
<dbReference type="InterPro" id="IPR009561">
    <property type="entry name" value="DUF1177"/>
</dbReference>
<reference evidence="1" key="1">
    <citation type="submission" date="2024-03" db="EMBL/GenBank/DDBJ databases">
        <title>Complete genome sequence of Sulfurisphaera javensis strain KD-1.</title>
        <authorList>
            <person name="Sakai H."/>
            <person name="Nur N."/>
            <person name="Suwanto A."/>
            <person name="Kurosawa N."/>
        </authorList>
    </citation>
    <scope>NUCLEOTIDE SEQUENCE</scope>
    <source>
        <strain evidence="1">KD-1</strain>
    </source>
</reference>
<dbReference type="EMBL" id="AP031322">
    <property type="protein sequence ID" value="BFH74789.1"/>
    <property type="molecule type" value="Genomic_DNA"/>
</dbReference>
<dbReference type="AlphaFoldDB" id="A0AAT9GV77"/>
<evidence type="ECO:0000313" key="1">
    <source>
        <dbReference type="EMBL" id="BFH74789.1"/>
    </source>
</evidence>
<sequence length="294" mass="33130">MILKTLLDVIDLLESNNPLELLKRKIPKDIEYEEKKIGEVTYVKAYYKGGGKQRIEILGRLGAIQMKENKGLVSDADGAIVSLTALLELVNLMQKGIEFDIDISIITNISLNAKLISHKPFNFMVPLIDFNDALKEEVDPKADLILSIDSTKGNIIAKYDDFALTHVIKDGYILKLDDNVIEIYNRITGHEIYFIPLTTGDLTPIDFKVYHISTLVSPWLYTNSPVIGIATVSKQVIPGYVTGVLNINMLEHASRFCLEMIKYVEKGGKVYNEEELKELEEKLGKSNLIKVKRT</sequence>